<evidence type="ECO:0000313" key="2">
    <source>
        <dbReference type="EMBL" id="KAK2956567.1"/>
    </source>
</evidence>
<gene>
    <name evidence="2" type="ORF">BLNAU_8407</name>
</gene>
<organism evidence="2 3">
    <name type="scientific">Blattamonas nauphoetae</name>
    <dbReference type="NCBI Taxonomy" id="2049346"/>
    <lineage>
        <taxon>Eukaryota</taxon>
        <taxon>Metamonada</taxon>
        <taxon>Preaxostyla</taxon>
        <taxon>Oxymonadida</taxon>
        <taxon>Blattamonas</taxon>
    </lineage>
</organism>
<feature type="compositionally biased region" description="Polar residues" evidence="1">
    <location>
        <begin position="1"/>
        <end position="11"/>
    </location>
</feature>
<dbReference type="Proteomes" id="UP001281761">
    <property type="component" value="Unassembled WGS sequence"/>
</dbReference>
<feature type="region of interest" description="Disordered" evidence="1">
    <location>
        <begin position="1"/>
        <end position="29"/>
    </location>
</feature>
<evidence type="ECO:0000256" key="1">
    <source>
        <dbReference type="SAM" id="MobiDB-lite"/>
    </source>
</evidence>
<keyword evidence="3" id="KW-1185">Reference proteome</keyword>
<sequence>MPNSKTTSQLIDDSALPLNEMEKGKKDEECGEPILFRETARLPSHTSLCLSPKRHSKPGVPQLITTLNPQSLDYAETADVHVTLMNVVRLSLWLAALLGLEDLGILNHNEQQAVRETVFTQVLTPLEKYISHLCMNRFSIVDGDQSEFFLALLATLLEICPYYQATMYFVLNMPVFVAVPSCLTFFNNDRSIWAFLNDMNNAQRKWNRKMGVERQMWKTVHRTLRMEGLEDVIEAKLRNDRKEYYGGWIVANLIEWIDFLGMNLSRSG</sequence>
<protein>
    <submittedName>
        <fullName evidence="2">Uncharacterized protein</fullName>
    </submittedName>
</protein>
<name>A0ABQ9XYK0_9EUKA</name>
<evidence type="ECO:0000313" key="3">
    <source>
        <dbReference type="Proteomes" id="UP001281761"/>
    </source>
</evidence>
<proteinExistence type="predicted"/>
<comment type="caution">
    <text evidence="2">The sequence shown here is derived from an EMBL/GenBank/DDBJ whole genome shotgun (WGS) entry which is preliminary data.</text>
</comment>
<accession>A0ABQ9XYK0</accession>
<reference evidence="2 3" key="1">
    <citation type="journal article" date="2022" name="bioRxiv">
        <title>Genomics of Preaxostyla Flagellates Illuminates Evolutionary Transitions and the Path Towards Mitochondrial Loss.</title>
        <authorList>
            <person name="Novak L.V.F."/>
            <person name="Treitli S.C."/>
            <person name="Pyrih J."/>
            <person name="Halakuc P."/>
            <person name="Pipaliya S.V."/>
            <person name="Vacek V."/>
            <person name="Brzon O."/>
            <person name="Soukal P."/>
            <person name="Eme L."/>
            <person name="Dacks J.B."/>
            <person name="Karnkowska A."/>
            <person name="Elias M."/>
            <person name="Hampl V."/>
        </authorList>
    </citation>
    <scope>NUCLEOTIDE SEQUENCE [LARGE SCALE GENOMIC DNA]</scope>
    <source>
        <strain evidence="2">NAU3</strain>
        <tissue evidence="2">Gut</tissue>
    </source>
</reference>
<dbReference type="EMBL" id="JARBJD010000054">
    <property type="protein sequence ID" value="KAK2956567.1"/>
    <property type="molecule type" value="Genomic_DNA"/>
</dbReference>